<feature type="transmembrane region" description="Helical" evidence="1">
    <location>
        <begin position="12"/>
        <end position="34"/>
    </location>
</feature>
<reference evidence="2 3" key="1">
    <citation type="submission" date="2020-05" db="EMBL/GenBank/DDBJ databases">
        <title>Identification and distribution of gene clusters putatively required for synthesis of sphingolipid metabolism inhibitors in phylogenetically diverse species of the filamentous fungus Fusarium.</title>
        <authorList>
            <person name="Kim H.-S."/>
            <person name="Busman M."/>
            <person name="Brown D.W."/>
            <person name="Divon H."/>
            <person name="Uhlig S."/>
            <person name="Proctor R.H."/>
        </authorList>
    </citation>
    <scope>NUCLEOTIDE SEQUENCE [LARGE SCALE GENOMIC DNA]</scope>
    <source>
        <strain evidence="2 3">NRRL 20693</strain>
    </source>
</reference>
<keyword evidence="1" id="KW-1133">Transmembrane helix</keyword>
<sequence>MTVPSHTLTWVDILSCILVAFTIIPLIFIMIDWLRLSRKDTNTNTNDLESGMSIEMVSLGGRHQKAMLVEVIRIVEDGEEIYSKVAGQCLYDHPSFTPLDTLLGRQPAQTRPAQTQVHEDFNPSPRTKEELLVEMVEGMRYLGRNYRQ</sequence>
<organism evidence="2 3">
    <name type="scientific">Fusarium heterosporum</name>
    <dbReference type="NCBI Taxonomy" id="42747"/>
    <lineage>
        <taxon>Eukaryota</taxon>
        <taxon>Fungi</taxon>
        <taxon>Dikarya</taxon>
        <taxon>Ascomycota</taxon>
        <taxon>Pezizomycotina</taxon>
        <taxon>Sordariomycetes</taxon>
        <taxon>Hypocreomycetidae</taxon>
        <taxon>Hypocreales</taxon>
        <taxon>Nectriaceae</taxon>
        <taxon>Fusarium</taxon>
        <taxon>Fusarium heterosporum species complex</taxon>
    </lineage>
</organism>
<name>A0A8H5TDV8_FUSHE</name>
<evidence type="ECO:0000313" key="2">
    <source>
        <dbReference type="EMBL" id="KAF5668093.1"/>
    </source>
</evidence>
<accession>A0A8H5TDV8</accession>
<dbReference type="Proteomes" id="UP000567885">
    <property type="component" value="Unassembled WGS sequence"/>
</dbReference>
<keyword evidence="3" id="KW-1185">Reference proteome</keyword>
<comment type="caution">
    <text evidence="2">The sequence shown here is derived from an EMBL/GenBank/DDBJ whole genome shotgun (WGS) entry which is preliminary data.</text>
</comment>
<keyword evidence="1" id="KW-0472">Membrane</keyword>
<protein>
    <submittedName>
        <fullName evidence="2">Uncharacterized protein</fullName>
    </submittedName>
</protein>
<evidence type="ECO:0000256" key="1">
    <source>
        <dbReference type="SAM" id="Phobius"/>
    </source>
</evidence>
<dbReference type="OrthoDB" id="5006364at2759"/>
<keyword evidence="1" id="KW-0812">Transmembrane</keyword>
<gene>
    <name evidence="2" type="ORF">FHETE_5359</name>
</gene>
<dbReference type="AlphaFoldDB" id="A0A8H5TDV8"/>
<dbReference type="EMBL" id="JAAGWQ010000095">
    <property type="protein sequence ID" value="KAF5668093.1"/>
    <property type="molecule type" value="Genomic_DNA"/>
</dbReference>
<evidence type="ECO:0000313" key="3">
    <source>
        <dbReference type="Proteomes" id="UP000567885"/>
    </source>
</evidence>
<proteinExistence type="predicted"/>